<dbReference type="InterPro" id="IPR035994">
    <property type="entry name" value="Nucleoside_phosphorylase_sf"/>
</dbReference>
<proteinExistence type="predicted"/>
<name>A0A9W9WBV0_9EURO</name>
<dbReference type="AlphaFoldDB" id="A0A9W9WBV0"/>
<dbReference type="GO" id="GO:0003824">
    <property type="term" value="F:catalytic activity"/>
    <property type="evidence" value="ECO:0007669"/>
    <property type="project" value="InterPro"/>
</dbReference>
<protein>
    <recommendedName>
        <fullName evidence="5">Nucleoside phosphorylase domain-containing protein</fullName>
    </recommendedName>
</protein>
<reference evidence="3" key="1">
    <citation type="submission" date="2022-12" db="EMBL/GenBank/DDBJ databases">
        <authorList>
            <person name="Petersen C."/>
        </authorList>
    </citation>
    <scope>NUCLEOTIDE SEQUENCE</scope>
    <source>
        <strain evidence="3">IBT 29677</strain>
    </source>
</reference>
<sequence>MASLPDISNDTTPSPALRVPPPHTEFTIGWICVLKDEFRAAVSILDEKYDTAGLVRAQGDRNHYVLGRVGMHNLMINLPPADTYGTGHAQTISINMRSTFPRIRCVLLVGIAGAAPSDKHDIRLGDVVLGTKVFPYSHGKKTDHGFEQTGITKTTPRELLELITFMDERIWWQKVSAVSNPNAFSGSEVERLRHNRDSLMERHALLEELMVAKLRKMQNIHPDDMEDARKELQDLKDLQKTLKVHLQDLDRIMRQHDDLLLSQDPVVREEFRNLKSQVQKDAEAMENLSEVAQKSLQTTRRLLIQLGTDTGNLHLGIAGTIMGAIGELIGHAKRLWRPGMPSSNMWRRVQRKLQLIFSPPNPYHPIEMVEREPLYPA</sequence>
<dbReference type="Proteomes" id="UP001147747">
    <property type="component" value="Unassembled WGS sequence"/>
</dbReference>
<dbReference type="RefSeq" id="XP_056494115.1">
    <property type="nucleotide sequence ID" value="XM_056625533.1"/>
</dbReference>
<accession>A0A9W9WBV0</accession>
<gene>
    <name evidence="3" type="ORF">N7509_000896</name>
</gene>
<keyword evidence="1" id="KW-0175">Coiled coil</keyword>
<dbReference type="Gene3D" id="3.40.50.1580">
    <property type="entry name" value="Nucleoside phosphorylase domain"/>
    <property type="match status" value="1"/>
</dbReference>
<evidence type="ECO:0000313" key="4">
    <source>
        <dbReference type="Proteomes" id="UP001147747"/>
    </source>
</evidence>
<dbReference type="EMBL" id="JAPZBU010000003">
    <property type="protein sequence ID" value="KAJ5414269.1"/>
    <property type="molecule type" value="Genomic_DNA"/>
</dbReference>
<feature type="coiled-coil region" evidence="1">
    <location>
        <begin position="189"/>
        <end position="288"/>
    </location>
</feature>
<dbReference type="PANTHER" id="PTHR46082:SF6">
    <property type="entry name" value="AAA+ ATPASE DOMAIN-CONTAINING PROTEIN-RELATED"/>
    <property type="match status" value="1"/>
</dbReference>
<feature type="region of interest" description="Disordered" evidence="2">
    <location>
        <begin position="1"/>
        <end position="20"/>
    </location>
</feature>
<dbReference type="GeneID" id="81364513"/>
<evidence type="ECO:0000256" key="2">
    <source>
        <dbReference type="SAM" id="MobiDB-lite"/>
    </source>
</evidence>
<dbReference type="InterPro" id="IPR053137">
    <property type="entry name" value="NLR-like"/>
</dbReference>
<feature type="compositionally biased region" description="Polar residues" evidence="2">
    <location>
        <begin position="1"/>
        <end position="14"/>
    </location>
</feature>
<dbReference type="OrthoDB" id="1577640at2759"/>
<evidence type="ECO:0008006" key="5">
    <source>
        <dbReference type="Google" id="ProtNLM"/>
    </source>
</evidence>
<keyword evidence="4" id="KW-1185">Reference proteome</keyword>
<dbReference type="GO" id="GO:0009116">
    <property type="term" value="P:nucleoside metabolic process"/>
    <property type="evidence" value="ECO:0007669"/>
    <property type="project" value="InterPro"/>
</dbReference>
<reference evidence="3" key="2">
    <citation type="journal article" date="2023" name="IMA Fungus">
        <title>Comparative genomic study of the Penicillium genus elucidates a diverse pangenome and 15 lateral gene transfer events.</title>
        <authorList>
            <person name="Petersen C."/>
            <person name="Sorensen T."/>
            <person name="Nielsen M.R."/>
            <person name="Sondergaard T.E."/>
            <person name="Sorensen J.L."/>
            <person name="Fitzpatrick D.A."/>
            <person name="Frisvad J.C."/>
            <person name="Nielsen K.L."/>
        </authorList>
    </citation>
    <scope>NUCLEOTIDE SEQUENCE</scope>
    <source>
        <strain evidence="3">IBT 29677</strain>
    </source>
</reference>
<organism evidence="3 4">
    <name type="scientific">Penicillium cosmopolitanum</name>
    <dbReference type="NCBI Taxonomy" id="1131564"/>
    <lineage>
        <taxon>Eukaryota</taxon>
        <taxon>Fungi</taxon>
        <taxon>Dikarya</taxon>
        <taxon>Ascomycota</taxon>
        <taxon>Pezizomycotina</taxon>
        <taxon>Eurotiomycetes</taxon>
        <taxon>Eurotiomycetidae</taxon>
        <taxon>Eurotiales</taxon>
        <taxon>Aspergillaceae</taxon>
        <taxon>Penicillium</taxon>
    </lineage>
</organism>
<dbReference type="SUPFAM" id="SSF53167">
    <property type="entry name" value="Purine and uridine phosphorylases"/>
    <property type="match status" value="1"/>
</dbReference>
<comment type="caution">
    <text evidence="3">The sequence shown here is derived from an EMBL/GenBank/DDBJ whole genome shotgun (WGS) entry which is preliminary data.</text>
</comment>
<evidence type="ECO:0000256" key="1">
    <source>
        <dbReference type="SAM" id="Coils"/>
    </source>
</evidence>
<dbReference type="PANTHER" id="PTHR46082">
    <property type="entry name" value="ATP/GTP-BINDING PROTEIN-RELATED"/>
    <property type="match status" value="1"/>
</dbReference>
<evidence type="ECO:0000313" key="3">
    <source>
        <dbReference type="EMBL" id="KAJ5414269.1"/>
    </source>
</evidence>